<sequence>MMALIFRETFPLTLWHIIRDWILEGNSTHSMAVSSYHSYTLALKVKGPIG</sequence>
<name>A0A516TPE0_9BACT</name>
<reference evidence="2" key="1">
    <citation type="submission" date="2019-03" db="EMBL/GenBank/DDBJ databases">
        <title>Complete genome of Methylacidiphilum kamchatkense Kam1.</title>
        <authorList>
            <person name="Kruse T."/>
            <person name="Murarilal Ratnadevi C."/>
            <person name="Erikstad H.-A."/>
            <person name="Birkeland N.-K."/>
        </authorList>
    </citation>
    <scope>NUCLEOTIDE SEQUENCE [LARGE SCALE GENOMIC DNA]</scope>
    <source>
        <strain evidence="2">kam1</strain>
    </source>
</reference>
<gene>
    <name evidence="1" type="ORF">kam1_1862</name>
</gene>
<evidence type="ECO:0000313" key="1">
    <source>
        <dbReference type="EMBL" id="QDQ43074.1"/>
    </source>
</evidence>
<organism evidence="1 2">
    <name type="scientific">Methylacidiphilum kamchatkense Kam1</name>
    <dbReference type="NCBI Taxonomy" id="1202785"/>
    <lineage>
        <taxon>Bacteria</taxon>
        <taxon>Pseudomonadati</taxon>
        <taxon>Verrucomicrobiota</taxon>
        <taxon>Methylacidiphilae</taxon>
        <taxon>Methylacidiphilales</taxon>
        <taxon>Methylacidiphilaceae</taxon>
        <taxon>Methylacidiphilum (ex Ratnadevi et al. 2023)</taxon>
    </lineage>
</organism>
<accession>A0A516TPE0</accession>
<evidence type="ECO:0000313" key="2">
    <source>
        <dbReference type="Proteomes" id="UP000315925"/>
    </source>
</evidence>
<dbReference type="AlphaFoldDB" id="A0A516TPE0"/>
<protein>
    <submittedName>
        <fullName evidence="1">Uncharacterized protein</fullName>
    </submittedName>
</protein>
<dbReference type="Proteomes" id="UP000315925">
    <property type="component" value="Chromosome"/>
</dbReference>
<dbReference type="KEGG" id="mkc:kam1_1862"/>
<dbReference type="EMBL" id="CP037899">
    <property type="protein sequence ID" value="QDQ43074.1"/>
    <property type="molecule type" value="Genomic_DNA"/>
</dbReference>
<proteinExistence type="predicted"/>